<reference evidence="1 2" key="1">
    <citation type="journal article" date="2016" name="Nat. Commun.">
        <title>Thousands of microbial genomes shed light on interconnected biogeochemical processes in an aquifer system.</title>
        <authorList>
            <person name="Anantharaman K."/>
            <person name="Brown C.T."/>
            <person name="Hug L.A."/>
            <person name="Sharon I."/>
            <person name="Castelle C.J."/>
            <person name="Probst A.J."/>
            <person name="Thomas B.C."/>
            <person name="Singh A."/>
            <person name="Wilkins M.J."/>
            <person name="Karaoz U."/>
            <person name="Brodie E.L."/>
            <person name="Williams K.H."/>
            <person name="Hubbard S.S."/>
            <person name="Banfield J.F."/>
        </authorList>
    </citation>
    <scope>NUCLEOTIDE SEQUENCE [LARGE SCALE GENOMIC DNA]</scope>
</reference>
<accession>A0A1G1Y784</accession>
<dbReference type="EMBL" id="MHIG01000010">
    <property type="protein sequence ID" value="OGY47686.1"/>
    <property type="molecule type" value="Genomic_DNA"/>
</dbReference>
<evidence type="ECO:0000313" key="2">
    <source>
        <dbReference type="Proteomes" id="UP000178385"/>
    </source>
</evidence>
<evidence type="ECO:0000313" key="1">
    <source>
        <dbReference type="EMBL" id="OGY47686.1"/>
    </source>
</evidence>
<organism evidence="1 2">
    <name type="scientific">Candidatus Buchananbacteria bacterium RIFCSPHIGHO2_01_FULL_47_11b</name>
    <dbReference type="NCBI Taxonomy" id="1797537"/>
    <lineage>
        <taxon>Bacteria</taxon>
        <taxon>Candidatus Buchananiibacteriota</taxon>
    </lineage>
</organism>
<sequence>MDYQGTIIEESLTNKKVLQLVEILSTKVERVTEKHKTPWLKQWTLHKVLISTDKAESIAEDISRSLDDEHSWYADFKNKTHHYIIFRDKVFFIDRNSKEQYDEAKKYGISLGIPTYQVDFHPEIKEWER</sequence>
<gene>
    <name evidence="1" type="ORF">A2840_00165</name>
</gene>
<proteinExistence type="predicted"/>
<dbReference type="AlphaFoldDB" id="A0A1G1Y784"/>
<comment type="caution">
    <text evidence="1">The sequence shown here is derived from an EMBL/GenBank/DDBJ whole genome shotgun (WGS) entry which is preliminary data.</text>
</comment>
<dbReference type="Proteomes" id="UP000178385">
    <property type="component" value="Unassembled WGS sequence"/>
</dbReference>
<name>A0A1G1Y784_9BACT</name>
<protein>
    <submittedName>
        <fullName evidence="1">Uncharacterized protein</fullName>
    </submittedName>
</protein>